<dbReference type="Proteomes" id="UP000885771">
    <property type="component" value="Unassembled WGS sequence"/>
</dbReference>
<sequence>MKALFFLLMSLALLPAQDLNPQLADSSGADSLRTGFPVQQLNPDDYVKFFIGFSYDKDNPEVLTLDIKSVSVSDSLISFSYIMNSHNTRTRGVGRIWPGESRIYFDNLEDGRILIPRDGKLVFESLRKDSTHYWKLKEN</sequence>
<reference evidence="2" key="1">
    <citation type="journal article" date="2020" name="mSystems">
        <title>Genome- and Community-Level Interaction Insights into Carbon Utilization and Element Cycling Functions of Hydrothermarchaeota in Hydrothermal Sediment.</title>
        <authorList>
            <person name="Zhou Z."/>
            <person name="Liu Y."/>
            <person name="Xu W."/>
            <person name="Pan J."/>
            <person name="Luo Z.H."/>
            <person name="Li M."/>
        </authorList>
    </citation>
    <scope>NUCLEOTIDE SEQUENCE [LARGE SCALE GENOMIC DNA]</scope>
    <source>
        <strain evidence="2">HyVt-460</strain>
    </source>
</reference>
<name>A0A7V5RNI4_CALAY</name>
<accession>A0A7V5RNI4</accession>
<comment type="caution">
    <text evidence="2">The sequence shown here is derived from an EMBL/GenBank/DDBJ whole genome shotgun (WGS) entry which is preliminary data.</text>
</comment>
<gene>
    <name evidence="2" type="ORF">ENJ15_02125</name>
</gene>
<dbReference type="EMBL" id="DRLI01000077">
    <property type="protein sequence ID" value="HHM01782.1"/>
    <property type="molecule type" value="Genomic_DNA"/>
</dbReference>
<evidence type="ECO:0000313" key="2">
    <source>
        <dbReference type="EMBL" id="HHM01782.1"/>
    </source>
</evidence>
<organism evidence="2">
    <name type="scientific">Caldithrix abyssi</name>
    <dbReference type="NCBI Taxonomy" id="187145"/>
    <lineage>
        <taxon>Bacteria</taxon>
        <taxon>Pseudomonadati</taxon>
        <taxon>Calditrichota</taxon>
        <taxon>Calditrichia</taxon>
        <taxon>Calditrichales</taxon>
        <taxon>Calditrichaceae</taxon>
        <taxon>Caldithrix</taxon>
    </lineage>
</organism>
<evidence type="ECO:0000256" key="1">
    <source>
        <dbReference type="SAM" id="SignalP"/>
    </source>
</evidence>
<proteinExistence type="predicted"/>
<keyword evidence="1" id="KW-0732">Signal</keyword>
<feature type="chain" id="PRO_5030970619" evidence="1">
    <location>
        <begin position="19"/>
        <end position="139"/>
    </location>
</feature>
<protein>
    <submittedName>
        <fullName evidence="2">Uncharacterized protein</fullName>
    </submittedName>
</protein>
<feature type="signal peptide" evidence="1">
    <location>
        <begin position="1"/>
        <end position="18"/>
    </location>
</feature>
<dbReference type="AlphaFoldDB" id="A0A7V5RNI4"/>